<dbReference type="Proteomes" id="UP001202180">
    <property type="component" value="Unassembled WGS sequence"/>
</dbReference>
<organism evidence="1 2">
    <name type="scientific">Spirosoma liriopis</name>
    <dbReference type="NCBI Taxonomy" id="2937440"/>
    <lineage>
        <taxon>Bacteria</taxon>
        <taxon>Pseudomonadati</taxon>
        <taxon>Bacteroidota</taxon>
        <taxon>Cytophagia</taxon>
        <taxon>Cytophagales</taxon>
        <taxon>Cytophagaceae</taxon>
        <taxon>Spirosoma</taxon>
    </lineage>
</organism>
<protein>
    <submittedName>
        <fullName evidence="1">Uncharacterized protein</fullName>
    </submittedName>
</protein>
<reference evidence="1 2" key="1">
    <citation type="submission" date="2022-04" db="EMBL/GenBank/DDBJ databases">
        <title>Spirosoma sp. strain RP8 genome sequencing and assembly.</title>
        <authorList>
            <person name="Jung Y."/>
        </authorList>
    </citation>
    <scope>NUCLEOTIDE SEQUENCE [LARGE SCALE GENOMIC DNA]</scope>
    <source>
        <strain evidence="1 2">RP8</strain>
    </source>
</reference>
<evidence type="ECO:0000313" key="2">
    <source>
        <dbReference type="Proteomes" id="UP001202180"/>
    </source>
</evidence>
<name>A0ABT0HEZ0_9BACT</name>
<accession>A0ABT0HEZ0</accession>
<dbReference type="RefSeq" id="WP_232559267.1">
    <property type="nucleotide sequence ID" value="NZ_JALPRF010000001.1"/>
</dbReference>
<evidence type="ECO:0000313" key="1">
    <source>
        <dbReference type="EMBL" id="MCK8490724.1"/>
    </source>
</evidence>
<gene>
    <name evidence="1" type="ORF">M0L20_02600</name>
</gene>
<keyword evidence="2" id="KW-1185">Reference proteome</keyword>
<dbReference type="EMBL" id="JALPRF010000001">
    <property type="protein sequence ID" value="MCK8490724.1"/>
    <property type="molecule type" value="Genomic_DNA"/>
</dbReference>
<comment type="caution">
    <text evidence="1">The sequence shown here is derived from an EMBL/GenBank/DDBJ whole genome shotgun (WGS) entry which is preliminary data.</text>
</comment>
<proteinExistence type="predicted"/>
<sequence>MTKRINKATDYSTSQPLSGVLGDWMEAINQLRHWNTLLQKAIDEQTDFHSRSDLVDDENRVQLIELVQLKNKIVSGLDELRKDLVTTEEETSIAQQALMIIEDTQTVLQWCLDIKKRLNL</sequence>